<dbReference type="Pfam" id="PF06480">
    <property type="entry name" value="FtsH_ext"/>
    <property type="match status" value="1"/>
</dbReference>
<name>A0AA38LKH8_TAXCH</name>
<evidence type="ECO:0000256" key="5">
    <source>
        <dbReference type="ARBA" id="ARBA00022801"/>
    </source>
</evidence>
<keyword evidence="8" id="KW-0482">Metalloprotease</keyword>
<evidence type="ECO:0000256" key="9">
    <source>
        <dbReference type="RuleBase" id="RU003651"/>
    </source>
</evidence>
<evidence type="ECO:0000256" key="2">
    <source>
        <dbReference type="ARBA" id="ARBA00022670"/>
    </source>
</evidence>
<evidence type="ECO:0000256" key="6">
    <source>
        <dbReference type="ARBA" id="ARBA00022833"/>
    </source>
</evidence>
<keyword evidence="2" id="KW-0645">Protease</keyword>
<dbReference type="GO" id="GO:0005745">
    <property type="term" value="C:m-AAA complex"/>
    <property type="evidence" value="ECO:0007669"/>
    <property type="project" value="TreeGrafter"/>
</dbReference>
<evidence type="ECO:0000313" key="12">
    <source>
        <dbReference type="EMBL" id="KAH9327289.1"/>
    </source>
</evidence>
<dbReference type="GO" id="GO:0008270">
    <property type="term" value="F:zinc ion binding"/>
    <property type="evidence" value="ECO:0007669"/>
    <property type="project" value="InterPro"/>
</dbReference>
<dbReference type="GO" id="GO:0004222">
    <property type="term" value="F:metalloendopeptidase activity"/>
    <property type="evidence" value="ECO:0007669"/>
    <property type="project" value="InterPro"/>
</dbReference>
<dbReference type="GO" id="GO:0016887">
    <property type="term" value="F:ATP hydrolysis activity"/>
    <property type="evidence" value="ECO:0007669"/>
    <property type="project" value="InterPro"/>
</dbReference>
<reference evidence="12 13" key="1">
    <citation type="journal article" date="2021" name="Nat. Plants">
        <title>The Taxus genome provides insights into paclitaxel biosynthesis.</title>
        <authorList>
            <person name="Xiong X."/>
            <person name="Gou J."/>
            <person name="Liao Q."/>
            <person name="Li Y."/>
            <person name="Zhou Q."/>
            <person name="Bi G."/>
            <person name="Li C."/>
            <person name="Du R."/>
            <person name="Wang X."/>
            <person name="Sun T."/>
            <person name="Guo L."/>
            <person name="Liang H."/>
            <person name="Lu P."/>
            <person name="Wu Y."/>
            <person name="Zhang Z."/>
            <person name="Ro D.K."/>
            <person name="Shang Y."/>
            <person name="Huang S."/>
            <person name="Yan J."/>
        </authorList>
    </citation>
    <scope>NUCLEOTIDE SEQUENCE [LARGE SCALE GENOMIC DNA]</scope>
    <source>
        <strain evidence="12">Ta-2019</strain>
    </source>
</reference>
<dbReference type="InterPro" id="IPR027417">
    <property type="entry name" value="P-loop_NTPase"/>
</dbReference>
<dbReference type="Gene3D" id="3.40.50.300">
    <property type="entry name" value="P-loop containing nucleotide triphosphate hydrolases"/>
    <property type="match status" value="1"/>
</dbReference>
<keyword evidence="13" id="KW-1185">Reference proteome</keyword>
<proteinExistence type="inferred from homology"/>
<dbReference type="OMA" id="NTIFPKQ"/>
<dbReference type="InterPro" id="IPR003960">
    <property type="entry name" value="ATPase_AAA_CS"/>
</dbReference>
<dbReference type="EMBL" id="JAHRHJ020000002">
    <property type="protein sequence ID" value="KAH9327289.1"/>
    <property type="molecule type" value="Genomic_DNA"/>
</dbReference>
<dbReference type="AlphaFoldDB" id="A0AA38LKH8"/>
<dbReference type="Proteomes" id="UP000824469">
    <property type="component" value="Unassembled WGS sequence"/>
</dbReference>
<dbReference type="SUPFAM" id="SSF52540">
    <property type="entry name" value="P-loop containing nucleoside triphosphate hydrolases"/>
    <property type="match status" value="1"/>
</dbReference>
<sequence length="465" mass="51445">MMLSRKQSSALFKSPAWRGLGYAFHTLSRSLPGENTRLAGQAVKESVIYAEILVSKYSSLKSIFQEVGLLDFARRNGTLAAKGSIYTRNVCHSSGSYKSSIDNTIFPKQSSVLRRFFSSKSSGKKSYEKFQPKGKKEIPKGREEQKTETRTENSKPEESHSFYQFKAPVNQLQNYFLLIASIAAVLGFMSFSSHDQQEISFQVFKNKLLEPGLVDHIEVSRKSVAKIYVRNVPHPMSQEGNTDVDSEIRPDASRISGSHYKYFFEIGSVESFERKLTEAQEDLGVDPHDYVPGAKIPKVALLVGPPGTGKTLLAKAVAGESAVPFLSICSSDFMEMFVGVGPSKVRDFFSQARQSAPSIIFIDEIDAIGHARGHSGLGSNDERESMLNQLLVEMDGSGTTAGVAVLAGTNRPDILDKALLRPGRFDHQISIDKPDIKGREQIFSLYLQKLKIDQAPTSILSDWLL</sequence>
<keyword evidence="4 9" id="KW-0547">Nucleotide-binding</keyword>
<dbReference type="GO" id="GO:0004176">
    <property type="term" value="F:ATP-dependent peptidase activity"/>
    <property type="evidence" value="ECO:0007669"/>
    <property type="project" value="InterPro"/>
</dbReference>
<feature type="compositionally biased region" description="Basic and acidic residues" evidence="10">
    <location>
        <begin position="125"/>
        <end position="159"/>
    </location>
</feature>
<dbReference type="Gene3D" id="1.10.8.60">
    <property type="match status" value="1"/>
</dbReference>
<keyword evidence="7 9" id="KW-0067">ATP-binding</keyword>
<feature type="domain" description="AAA+ ATPase" evidence="11">
    <location>
        <begin position="296"/>
        <end position="435"/>
    </location>
</feature>
<dbReference type="GO" id="GO:0034982">
    <property type="term" value="P:mitochondrial protein processing"/>
    <property type="evidence" value="ECO:0007669"/>
    <property type="project" value="TreeGrafter"/>
</dbReference>
<evidence type="ECO:0000259" key="11">
    <source>
        <dbReference type="SMART" id="SM00382"/>
    </source>
</evidence>
<dbReference type="PANTHER" id="PTHR43655:SF2">
    <property type="entry name" value="AFG3 LIKE MATRIX AAA PEPTIDASE SUBUNIT 2, ISOFORM A"/>
    <property type="match status" value="1"/>
</dbReference>
<evidence type="ECO:0000256" key="10">
    <source>
        <dbReference type="SAM" id="MobiDB-lite"/>
    </source>
</evidence>
<evidence type="ECO:0000256" key="8">
    <source>
        <dbReference type="ARBA" id="ARBA00023049"/>
    </source>
</evidence>
<dbReference type="FunFam" id="3.40.50.300:FF:002568">
    <property type="entry name" value="Cell division protein (FtsH)"/>
    <property type="match status" value="1"/>
</dbReference>
<evidence type="ECO:0000256" key="1">
    <source>
        <dbReference type="ARBA" id="ARBA00001947"/>
    </source>
</evidence>
<dbReference type="GO" id="GO:0005524">
    <property type="term" value="F:ATP binding"/>
    <property type="evidence" value="ECO:0007669"/>
    <property type="project" value="UniProtKB-KW"/>
</dbReference>
<accession>A0AA38LKH8</accession>
<keyword evidence="3" id="KW-0479">Metal-binding</keyword>
<evidence type="ECO:0000256" key="3">
    <source>
        <dbReference type="ARBA" id="ARBA00022723"/>
    </source>
</evidence>
<dbReference type="PANTHER" id="PTHR43655">
    <property type="entry name" value="ATP-DEPENDENT PROTEASE"/>
    <property type="match status" value="1"/>
</dbReference>
<feature type="region of interest" description="Disordered" evidence="10">
    <location>
        <begin position="124"/>
        <end position="159"/>
    </location>
</feature>
<dbReference type="InterPro" id="IPR011546">
    <property type="entry name" value="Pept_M41_FtsH_extracell"/>
</dbReference>
<evidence type="ECO:0000256" key="4">
    <source>
        <dbReference type="ARBA" id="ARBA00022741"/>
    </source>
</evidence>
<dbReference type="InterPro" id="IPR003593">
    <property type="entry name" value="AAA+_ATPase"/>
</dbReference>
<dbReference type="InterPro" id="IPR050928">
    <property type="entry name" value="ATP-dep_Zn_Metalloprotease"/>
</dbReference>
<dbReference type="InterPro" id="IPR003959">
    <property type="entry name" value="ATPase_AAA_core"/>
</dbReference>
<keyword evidence="5" id="KW-0378">Hydrolase</keyword>
<comment type="caution">
    <text evidence="12">The sequence shown here is derived from an EMBL/GenBank/DDBJ whole genome shotgun (WGS) entry which is preliminary data.</text>
</comment>
<comment type="cofactor">
    <cofactor evidence="1">
        <name>Zn(2+)</name>
        <dbReference type="ChEBI" id="CHEBI:29105"/>
    </cofactor>
</comment>
<organism evidence="12 13">
    <name type="scientific">Taxus chinensis</name>
    <name type="common">Chinese yew</name>
    <name type="synonym">Taxus wallichiana var. chinensis</name>
    <dbReference type="NCBI Taxonomy" id="29808"/>
    <lineage>
        <taxon>Eukaryota</taxon>
        <taxon>Viridiplantae</taxon>
        <taxon>Streptophyta</taxon>
        <taxon>Embryophyta</taxon>
        <taxon>Tracheophyta</taxon>
        <taxon>Spermatophyta</taxon>
        <taxon>Pinopsida</taxon>
        <taxon>Pinidae</taxon>
        <taxon>Conifers II</taxon>
        <taxon>Cupressales</taxon>
        <taxon>Taxaceae</taxon>
        <taxon>Taxus</taxon>
    </lineage>
</organism>
<comment type="similarity">
    <text evidence="9">Belongs to the AAA ATPase family.</text>
</comment>
<dbReference type="Pfam" id="PF00004">
    <property type="entry name" value="AAA"/>
    <property type="match status" value="1"/>
</dbReference>
<dbReference type="PROSITE" id="PS00674">
    <property type="entry name" value="AAA"/>
    <property type="match status" value="1"/>
</dbReference>
<evidence type="ECO:0000313" key="13">
    <source>
        <dbReference type="Proteomes" id="UP000824469"/>
    </source>
</evidence>
<keyword evidence="6" id="KW-0862">Zinc</keyword>
<dbReference type="SMART" id="SM00382">
    <property type="entry name" value="AAA"/>
    <property type="match status" value="1"/>
</dbReference>
<gene>
    <name evidence="12" type="ORF">KI387_007467</name>
</gene>
<dbReference type="GO" id="GO:0009535">
    <property type="term" value="C:chloroplast thylakoid membrane"/>
    <property type="evidence" value="ECO:0007669"/>
    <property type="project" value="TreeGrafter"/>
</dbReference>
<evidence type="ECO:0000256" key="7">
    <source>
        <dbReference type="ARBA" id="ARBA00022840"/>
    </source>
</evidence>
<protein>
    <recommendedName>
        <fullName evidence="11">AAA+ ATPase domain-containing protein</fullName>
    </recommendedName>
</protein>